<dbReference type="GO" id="GO:0004784">
    <property type="term" value="F:superoxide dismutase activity"/>
    <property type="evidence" value="ECO:0007669"/>
    <property type="project" value="InterPro"/>
</dbReference>
<dbReference type="SUPFAM" id="SSF109770">
    <property type="entry name" value="Nickel-containing superoxide dismutase, NiSOD"/>
    <property type="match status" value="1"/>
</dbReference>
<protein>
    <submittedName>
        <fullName evidence="1">Nickel superoxide dismutase</fullName>
    </submittedName>
</protein>
<reference evidence="1 2" key="1">
    <citation type="submission" date="2018-08" db="EMBL/GenBank/DDBJ databases">
        <title>Genomic Encyclopedia of Type Strains, Phase III (KMG-III): the genomes of soil and plant-associated and newly described type strains.</title>
        <authorList>
            <person name="Whitman W."/>
        </authorList>
    </citation>
    <scope>NUCLEOTIDE SEQUENCE [LARGE SCALE GENOMIC DNA]</scope>
    <source>
        <strain evidence="1 2">CECT 7375</strain>
    </source>
</reference>
<sequence length="167" mass="18739">MMHQMIKLLDRVVGFKQAQAHCDIPCKIYDPSGALLAALSCVRMIDLIHEVGDGMSLSVSDVAKISRLVREKEKTCNDVKDEVRIIWGDYFKSAQFEQVEGMHAMVHDIMVQASKCKQGIDRADSEALVEKINLFAEAFWLTKGVSTYRAPCPYPPALETVYPDLMS</sequence>
<accession>A0A3E0DGY5</accession>
<evidence type="ECO:0000313" key="2">
    <source>
        <dbReference type="Proteomes" id="UP000256542"/>
    </source>
</evidence>
<gene>
    <name evidence="1" type="ORF">DFP81_11556</name>
</gene>
<dbReference type="GO" id="GO:0016151">
    <property type="term" value="F:nickel cation binding"/>
    <property type="evidence" value="ECO:0007669"/>
    <property type="project" value="InterPro"/>
</dbReference>
<dbReference type="Pfam" id="PF09055">
    <property type="entry name" value="Sod_Ni"/>
    <property type="match status" value="1"/>
</dbReference>
<dbReference type="Gene3D" id="1.20.120.400">
    <property type="entry name" value="Nickel-containing superoxide dismutase"/>
    <property type="match status" value="1"/>
</dbReference>
<dbReference type="OrthoDB" id="9790847at2"/>
<dbReference type="EMBL" id="QUNG01000015">
    <property type="protein sequence ID" value="REG81335.1"/>
    <property type="molecule type" value="Genomic_DNA"/>
</dbReference>
<keyword evidence="2" id="KW-1185">Reference proteome</keyword>
<dbReference type="Proteomes" id="UP000256542">
    <property type="component" value="Unassembled WGS sequence"/>
</dbReference>
<name>A0A3E0DGY5_9GAMM</name>
<evidence type="ECO:0000313" key="1">
    <source>
        <dbReference type="EMBL" id="REG81335.1"/>
    </source>
</evidence>
<comment type="caution">
    <text evidence="1">The sequence shown here is derived from an EMBL/GenBank/DDBJ whole genome shotgun (WGS) entry which is preliminary data.</text>
</comment>
<proteinExistence type="predicted"/>
<dbReference type="InterPro" id="IPR036502">
    <property type="entry name" value="NiSOD_sf"/>
</dbReference>
<dbReference type="NCBIfam" id="TIGR02753">
    <property type="entry name" value="sodN"/>
    <property type="match status" value="1"/>
</dbReference>
<dbReference type="AlphaFoldDB" id="A0A3E0DGY5"/>
<dbReference type="InterPro" id="IPR014123">
    <property type="entry name" value="Superoxide_dismutase_Ni-type"/>
</dbReference>
<organism evidence="1 2">
    <name type="scientific">Marinomonas pollencensis</name>
    <dbReference type="NCBI Taxonomy" id="491954"/>
    <lineage>
        <taxon>Bacteria</taxon>
        <taxon>Pseudomonadati</taxon>
        <taxon>Pseudomonadota</taxon>
        <taxon>Gammaproteobacteria</taxon>
        <taxon>Oceanospirillales</taxon>
        <taxon>Oceanospirillaceae</taxon>
        <taxon>Marinomonas</taxon>
    </lineage>
</organism>
<dbReference type="RefSeq" id="WP_115898913.1">
    <property type="nucleotide sequence ID" value="NZ_QUNG01000015.1"/>
</dbReference>